<keyword evidence="2" id="KW-1185">Reference proteome</keyword>
<dbReference type="AlphaFoldDB" id="A0A4C1ZCW8"/>
<dbReference type="EMBL" id="BGZK01001679">
    <property type="protein sequence ID" value="GBP84457.1"/>
    <property type="molecule type" value="Genomic_DNA"/>
</dbReference>
<sequence>MRTLFRISLKVMGLRSSARIEVGGQVCRKLTYTSRMLRYDPYIEDPTNRYPWDTNPNQESAQKIIYEKLRDSLHRIKNHSGRRLSVSASGHGRAA</sequence>
<comment type="caution">
    <text evidence="1">The sequence shown here is derived from an EMBL/GenBank/DDBJ whole genome shotgun (WGS) entry which is preliminary data.</text>
</comment>
<evidence type="ECO:0000313" key="1">
    <source>
        <dbReference type="EMBL" id="GBP84457.1"/>
    </source>
</evidence>
<name>A0A4C1ZCW8_EUMVA</name>
<protein>
    <submittedName>
        <fullName evidence="1">Uncharacterized protein</fullName>
    </submittedName>
</protein>
<dbReference type="Proteomes" id="UP000299102">
    <property type="component" value="Unassembled WGS sequence"/>
</dbReference>
<evidence type="ECO:0000313" key="2">
    <source>
        <dbReference type="Proteomes" id="UP000299102"/>
    </source>
</evidence>
<organism evidence="1 2">
    <name type="scientific">Eumeta variegata</name>
    <name type="common">Bagworm moth</name>
    <name type="synonym">Eumeta japonica</name>
    <dbReference type="NCBI Taxonomy" id="151549"/>
    <lineage>
        <taxon>Eukaryota</taxon>
        <taxon>Metazoa</taxon>
        <taxon>Ecdysozoa</taxon>
        <taxon>Arthropoda</taxon>
        <taxon>Hexapoda</taxon>
        <taxon>Insecta</taxon>
        <taxon>Pterygota</taxon>
        <taxon>Neoptera</taxon>
        <taxon>Endopterygota</taxon>
        <taxon>Lepidoptera</taxon>
        <taxon>Glossata</taxon>
        <taxon>Ditrysia</taxon>
        <taxon>Tineoidea</taxon>
        <taxon>Psychidae</taxon>
        <taxon>Oiketicinae</taxon>
        <taxon>Eumeta</taxon>
    </lineage>
</organism>
<accession>A0A4C1ZCW8</accession>
<proteinExistence type="predicted"/>
<gene>
    <name evidence="1" type="ORF">EVAR_62755_1</name>
</gene>
<reference evidence="1 2" key="1">
    <citation type="journal article" date="2019" name="Commun. Biol.">
        <title>The bagworm genome reveals a unique fibroin gene that provides high tensile strength.</title>
        <authorList>
            <person name="Kono N."/>
            <person name="Nakamura H."/>
            <person name="Ohtoshi R."/>
            <person name="Tomita M."/>
            <person name="Numata K."/>
            <person name="Arakawa K."/>
        </authorList>
    </citation>
    <scope>NUCLEOTIDE SEQUENCE [LARGE SCALE GENOMIC DNA]</scope>
</reference>